<dbReference type="Pfam" id="PF00884">
    <property type="entry name" value="Sulfatase"/>
    <property type="match status" value="2"/>
</dbReference>
<comment type="similarity">
    <text evidence="3">To H.influenzae HI_0842.</text>
</comment>
<protein>
    <recommendedName>
        <fullName evidence="4">Inner membrane protein YejM</fullName>
    </recommendedName>
</protein>
<evidence type="ECO:0000256" key="2">
    <source>
        <dbReference type="ARBA" id="ARBA00008779"/>
    </source>
</evidence>
<evidence type="ECO:0000313" key="14">
    <source>
        <dbReference type="Proteomes" id="UP000286908"/>
    </source>
</evidence>
<keyword evidence="8 10" id="KW-1133">Transmembrane helix</keyword>
<evidence type="ECO:0000256" key="9">
    <source>
        <dbReference type="ARBA" id="ARBA00023136"/>
    </source>
</evidence>
<dbReference type="PANTHER" id="PTHR42693">
    <property type="entry name" value="ARYLSULFATASE FAMILY MEMBER"/>
    <property type="match status" value="1"/>
</dbReference>
<organism evidence="13 14">
    <name type="scientific">Morganella morganii</name>
    <name type="common">Proteus morganii</name>
    <dbReference type="NCBI Taxonomy" id="582"/>
    <lineage>
        <taxon>Bacteria</taxon>
        <taxon>Pseudomonadati</taxon>
        <taxon>Pseudomonadota</taxon>
        <taxon>Gammaproteobacteria</taxon>
        <taxon>Enterobacterales</taxon>
        <taxon>Morganellaceae</taxon>
        <taxon>Morganella</taxon>
    </lineage>
</organism>
<evidence type="ECO:0000256" key="5">
    <source>
        <dbReference type="ARBA" id="ARBA00022475"/>
    </source>
</evidence>
<comment type="subcellular location">
    <subcellularLocation>
        <location evidence="1">Cell inner membrane</location>
        <topology evidence="1">Multi-pass membrane protein</topology>
    </subcellularLocation>
</comment>
<dbReference type="Pfam" id="PF11893">
    <property type="entry name" value="DUF3413"/>
    <property type="match status" value="1"/>
</dbReference>
<dbReference type="InterPro" id="IPR024588">
    <property type="entry name" value="YejM_N"/>
</dbReference>
<evidence type="ECO:0000256" key="8">
    <source>
        <dbReference type="ARBA" id="ARBA00022989"/>
    </source>
</evidence>
<dbReference type="Proteomes" id="UP000286908">
    <property type="component" value="Unassembled WGS sequence"/>
</dbReference>
<dbReference type="NCBIfam" id="NF038282">
    <property type="entry name" value="LapC_YejM_PbgA"/>
    <property type="match status" value="1"/>
</dbReference>
<sequence length="589" mass="67197">MVTYRPKYGDKVSQMISWGHWFTLFNILLSLALSSRYLFISDWPDTLIGRIYAITSWLGHFSFLAFALYLLIVFPLTFVVMSQRLLRFLSAALGTAELTLLLFDIGIYEQFRLHLNPVVWDLVVNPEQGEMARRWQFIFIAIPVIFLIEMLFGTWSWQKLRSLNRQKFGKPVAVVFITAFITSHIMYIWADANFYRPVTMQRYNLPVSYPMTARKFLERHGLLDSTSYEQQLLLHGDPTAQGVEYPINKLTYADNGSGYNLLLITLTSLSREDIDSTMPNLSRFAQESTQFTQHYSSEINPERAQFGLYYGISGTYYDGILNGRIPSALMTALSAQNYQSGFFSTENFASPLFRYALLADYSLPPLRNGQDNSGTTTASADVAERWSLWLKQTRKDQPWFALINLSTPLPGSHYAPDMAEIDSTLGTLIQDIRARGEWDKTVIVITAGAGDSMTKLQDSWVTDGKFNRDQLRVPLIVHWPDTPAQTISKLTAHPDIMATLMQRLLHVSNPPGEYTQGDDLFTAVRRKPRIFTGDNNNLVIIKPDSASLLTSQGKYQRFGEDNEKIRNAKPDMAELLQVLTEQKRFIDTH</sequence>
<dbReference type="InterPro" id="IPR017850">
    <property type="entry name" value="Alkaline_phosphatase_core_sf"/>
</dbReference>
<dbReference type="PIRSF" id="PIRSF004950">
    <property type="entry name" value="Mmb_sulf_HI0842"/>
    <property type="match status" value="1"/>
</dbReference>
<dbReference type="GO" id="GO:0005886">
    <property type="term" value="C:plasma membrane"/>
    <property type="evidence" value="ECO:0007669"/>
    <property type="project" value="UniProtKB-SubCell"/>
</dbReference>
<dbReference type="AlphaFoldDB" id="A0A433ZT22"/>
<feature type="domain" description="Sulfatase N-terminal" evidence="11">
    <location>
        <begin position="275"/>
        <end position="403"/>
    </location>
</feature>
<feature type="transmembrane region" description="Helical" evidence="10">
    <location>
        <begin position="60"/>
        <end position="81"/>
    </location>
</feature>
<keyword evidence="7 10" id="KW-0812">Transmembrane</keyword>
<feature type="domain" description="Sulfatase N-terminal" evidence="11">
    <location>
        <begin position="414"/>
        <end position="503"/>
    </location>
</feature>
<feature type="transmembrane region" description="Helical" evidence="10">
    <location>
        <begin position="135"/>
        <end position="156"/>
    </location>
</feature>
<reference evidence="13 14" key="1">
    <citation type="submission" date="2017-08" db="EMBL/GenBank/DDBJ databases">
        <title>Draft genome sequence of pheromone producing symbiont Morganella morganii, of the female New Zealand grass grub Costelytra giveni.</title>
        <authorList>
            <person name="Laugraud A."/>
            <person name="Young S.D."/>
            <person name="Hurst M.H."/>
        </authorList>
    </citation>
    <scope>NUCLEOTIDE SEQUENCE [LARGE SCALE GENOMIC DNA]</scope>
    <source>
        <strain evidence="13 14">MMsCG</strain>
    </source>
</reference>
<dbReference type="Gene3D" id="3.40.720.10">
    <property type="entry name" value="Alkaline Phosphatase, subunit A"/>
    <property type="match status" value="2"/>
</dbReference>
<dbReference type="GO" id="GO:0004065">
    <property type="term" value="F:arylsulfatase activity"/>
    <property type="evidence" value="ECO:0007669"/>
    <property type="project" value="TreeGrafter"/>
</dbReference>
<gene>
    <name evidence="13" type="ORF">CKG00_01690</name>
</gene>
<evidence type="ECO:0000256" key="4">
    <source>
        <dbReference type="ARBA" id="ARBA00020918"/>
    </source>
</evidence>
<dbReference type="InterPro" id="IPR050738">
    <property type="entry name" value="Sulfatase"/>
</dbReference>
<dbReference type="EMBL" id="NRQY01000001">
    <property type="protein sequence ID" value="RUT65249.1"/>
    <property type="molecule type" value="Genomic_DNA"/>
</dbReference>
<dbReference type="PANTHER" id="PTHR42693:SF33">
    <property type="entry name" value="ARYLSULFATASE"/>
    <property type="match status" value="1"/>
</dbReference>
<dbReference type="OrthoDB" id="236686at2"/>
<evidence type="ECO:0000313" key="13">
    <source>
        <dbReference type="EMBL" id="RUT65249.1"/>
    </source>
</evidence>
<evidence type="ECO:0000256" key="6">
    <source>
        <dbReference type="ARBA" id="ARBA00022519"/>
    </source>
</evidence>
<evidence type="ECO:0000256" key="10">
    <source>
        <dbReference type="SAM" id="Phobius"/>
    </source>
</evidence>
<evidence type="ECO:0000256" key="1">
    <source>
        <dbReference type="ARBA" id="ARBA00004429"/>
    </source>
</evidence>
<feature type="transmembrane region" description="Helical" evidence="10">
    <location>
        <begin position="168"/>
        <end position="190"/>
    </location>
</feature>
<accession>A0A433ZT22</accession>
<evidence type="ECO:0000259" key="11">
    <source>
        <dbReference type="Pfam" id="PF00884"/>
    </source>
</evidence>
<evidence type="ECO:0000256" key="3">
    <source>
        <dbReference type="ARBA" id="ARBA00009434"/>
    </source>
</evidence>
<keyword evidence="9 10" id="KW-0472">Membrane</keyword>
<evidence type="ECO:0000256" key="7">
    <source>
        <dbReference type="ARBA" id="ARBA00022692"/>
    </source>
</evidence>
<comment type="caution">
    <text evidence="13">The sequence shown here is derived from an EMBL/GenBank/DDBJ whole genome shotgun (WGS) entry which is preliminary data.</text>
</comment>
<feature type="domain" description="Inner membrane protein YejM N-terminal" evidence="12">
    <location>
        <begin position="7"/>
        <end position="251"/>
    </location>
</feature>
<keyword evidence="5" id="KW-1003">Cell membrane</keyword>
<evidence type="ECO:0000259" key="12">
    <source>
        <dbReference type="Pfam" id="PF11893"/>
    </source>
</evidence>
<dbReference type="InterPro" id="IPR012159">
    <property type="entry name" value="YejM-like"/>
</dbReference>
<name>A0A433ZT22_MORMO</name>
<dbReference type="InterPro" id="IPR000917">
    <property type="entry name" value="Sulfatase_N"/>
</dbReference>
<feature type="transmembrane region" description="Helical" evidence="10">
    <location>
        <begin position="21"/>
        <end position="40"/>
    </location>
</feature>
<keyword evidence="6" id="KW-0997">Cell inner membrane</keyword>
<dbReference type="SUPFAM" id="SSF53649">
    <property type="entry name" value="Alkaline phosphatase-like"/>
    <property type="match status" value="1"/>
</dbReference>
<proteinExistence type="inferred from homology"/>
<comment type="similarity">
    <text evidence="2">Belongs to the sulfatase family.</text>
</comment>
<dbReference type="InterPro" id="IPR047997">
    <property type="entry name" value="YejM_enterobact"/>
</dbReference>
<feature type="transmembrane region" description="Helical" evidence="10">
    <location>
        <begin position="88"/>
        <end position="108"/>
    </location>
</feature>